<dbReference type="InterPro" id="IPR029034">
    <property type="entry name" value="Cystine-knot_cytokine"/>
</dbReference>
<dbReference type="AlphaFoldDB" id="A0A6P3YE50"/>
<dbReference type="SUPFAM" id="SSF57501">
    <property type="entry name" value="Cystine-knot cytokines"/>
    <property type="match status" value="1"/>
</dbReference>
<evidence type="ECO:0000259" key="2">
    <source>
        <dbReference type="PROSITE" id="PS50278"/>
    </source>
</evidence>
<organism evidence="3 4">
    <name type="scientific">Dinoponera quadriceps</name>
    <name type="common">South American ant</name>
    <dbReference type="NCBI Taxonomy" id="609295"/>
    <lineage>
        <taxon>Eukaryota</taxon>
        <taxon>Metazoa</taxon>
        <taxon>Ecdysozoa</taxon>
        <taxon>Arthropoda</taxon>
        <taxon>Hexapoda</taxon>
        <taxon>Insecta</taxon>
        <taxon>Pterygota</taxon>
        <taxon>Neoptera</taxon>
        <taxon>Endopterygota</taxon>
        <taxon>Hymenoptera</taxon>
        <taxon>Apocrita</taxon>
        <taxon>Aculeata</taxon>
        <taxon>Formicoidea</taxon>
        <taxon>Formicidae</taxon>
        <taxon>Ponerinae</taxon>
        <taxon>Ponerini</taxon>
        <taxon>Dinoponera</taxon>
    </lineage>
</organism>
<evidence type="ECO:0000313" key="4">
    <source>
        <dbReference type="RefSeq" id="XP_014488179.1"/>
    </source>
</evidence>
<keyword evidence="3" id="KW-1185">Reference proteome</keyword>
<feature type="chain" id="PRO_5028429508" evidence="1">
    <location>
        <begin position="27"/>
        <end position="157"/>
    </location>
</feature>
<dbReference type="GO" id="GO:0016020">
    <property type="term" value="C:membrane"/>
    <property type="evidence" value="ECO:0007669"/>
    <property type="project" value="InterPro"/>
</dbReference>
<dbReference type="Pfam" id="PF00341">
    <property type="entry name" value="PDGF"/>
    <property type="match status" value="1"/>
</dbReference>
<dbReference type="PROSITE" id="PS50278">
    <property type="entry name" value="PDGF_2"/>
    <property type="match status" value="1"/>
</dbReference>
<dbReference type="GO" id="GO:0008083">
    <property type="term" value="F:growth factor activity"/>
    <property type="evidence" value="ECO:0007669"/>
    <property type="project" value="InterPro"/>
</dbReference>
<name>A0A6P3YE50_DINQU</name>
<protein>
    <submittedName>
        <fullName evidence="4">Snake venom vascular endothelial growth factor toxin ICPP-like</fullName>
    </submittedName>
</protein>
<dbReference type="GO" id="GO:0035099">
    <property type="term" value="P:hemocyte migration"/>
    <property type="evidence" value="ECO:0007669"/>
    <property type="project" value="TreeGrafter"/>
</dbReference>
<dbReference type="PANTHER" id="PTHR21719:SF1">
    <property type="entry name" value="FI06402P-RELATED"/>
    <property type="match status" value="1"/>
</dbReference>
<sequence>MERGLTRRSFLRLLLLVLTAIGQTSPAPTHSDHRPLETKRTHLHTVLEATKNFICKKSQPRAYSLMDLMQHLPSESARRPVYIVLKRCDSYAGCCNSPDLSCAPVESSIYYEEMEIVMSSLKTNSSRRTWIRVRQHGECSCELSTGQKEPEPSIEIL</sequence>
<proteinExistence type="predicted"/>
<evidence type="ECO:0000313" key="3">
    <source>
        <dbReference type="Proteomes" id="UP000515204"/>
    </source>
</evidence>
<dbReference type="GeneID" id="106751686"/>
<dbReference type="RefSeq" id="XP_014488179.1">
    <property type="nucleotide sequence ID" value="XM_014632693.1"/>
</dbReference>
<dbReference type="PANTHER" id="PTHR21719">
    <property type="entry name" value="FI06402P-RELATED"/>
    <property type="match status" value="1"/>
</dbReference>
<dbReference type="KEGG" id="dqu:106751686"/>
<reference evidence="4" key="1">
    <citation type="submission" date="2025-08" db="UniProtKB">
        <authorList>
            <consortium name="RefSeq"/>
        </authorList>
    </citation>
    <scope>IDENTIFICATION</scope>
</reference>
<dbReference type="Proteomes" id="UP000515204">
    <property type="component" value="Unplaced"/>
</dbReference>
<gene>
    <name evidence="4" type="primary">LOC106751686</name>
</gene>
<accession>A0A6P3YE50</accession>
<evidence type="ECO:0000256" key="1">
    <source>
        <dbReference type="SAM" id="SignalP"/>
    </source>
</evidence>
<dbReference type="Gene3D" id="2.10.90.10">
    <property type="entry name" value="Cystine-knot cytokines"/>
    <property type="match status" value="1"/>
</dbReference>
<dbReference type="OrthoDB" id="7659262at2759"/>
<keyword evidence="1" id="KW-0732">Signal</keyword>
<dbReference type="InterPro" id="IPR000072">
    <property type="entry name" value="PDGF/VEGF_dom"/>
</dbReference>
<feature type="domain" description="Platelet-derived growth factor (PDGF) family profile" evidence="2">
    <location>
        <begin position="79"/>
        <end position="146"/>
    </location>
</feature>
<feature type="signal peptide" evidence="1">
    <location>
        <begin position="1"/>
        <end position="26"/>
    </location>
</feature>